<protein>
    <recommendedName>
        <fullName evidence="6">Carboxypeptidase</fullName>
        <ecNumber evidence="6">3.4.16.-</ecNumber>
    </recommendedName>
</protein>
<evidence type="ECO:0000256" key="1">
    <source>
        <dbReference type="ARBA" id="ARBA00009431"/>
    </source>
</evidence>
<dbReference type="AlphaFoldDB" id="A0A6G1HSI8"/>
<dbReference type="GO" id="GO:0006508">
    <property type="term" value="P:proteolysis"/>
    <property type="evidence" value="ECO:0007669"/>
    <property type="project" value="UniProtKB-KW"/>
</dbReference>
<evidence type="ECO:0000256" key="6">
    <source>
        <dbReference type="RuleBase" id="RU361156"/>
    </source>
</evidence>
<name>A0A6G1HSI8_9PEZI</name>
<evidence type="ECO:0000313" key="8">
    <source>
        <dbReference type="Proteomes" id="UP000799640"/>
    </source>
</evidence>
<keyword evidence="4 6" id="KW-0378">Hydrolase</keyword>
<dbReference type="Gene3D" id="1.10.287.410">
    <property type="match status" value="1"/>
</dbReference>
<dbReference type="GO" id="GO:0000324">
    <property type="term" value="C:fungal-type vacuole"/>
    <property type="evidence" value="ECO:0007669"/>
    <property type="project" value="TreeGrafter"/>
</dbReference>
<dbReference type="Proteomes" id="UP000799640">
    <property type="component" value="Unassembled WGS sequence"/>
</dbReference>
<keyword evidence="6" id="KW-0732">Signal</keyword>
<dbReference type="EMBL" id="ML996699">
    <property type="protein sequence ID" value="KAF2398799.1"/>
    <property type="molecule type" value="Genomic_DNA"/>
</dbReference>
<dbReference type="InterPro" id="IPR001563">
    <property type="entry name" value="Peptidase_S10"/>
</dbReference>
<dbReference type="GO" id="GO:0004185">
    <property type="term" value="F:serine-type carboxypeptidase activity"/>
    <property type="evidence" value="ECO:0007669"/>
    <property type="project" value="UniProtKB-UniRule"/>
</dbReference>
<evidence type="ECO:0000313" key="7">
    <source>
        <dbReference type="EMBL" id="KAF2398799.1"/>
    </source>
</evidence>
<organism evidence="7 8">
    <name type="scientific">Trichodelitschia bisporula</name>
    <dbReference type="NCBI Taxonomy" id="703511"/>
    <lineage>
        <taxon>Eukaryota</taxon>
        <taxon>Fungi</taxon>
        <taxon>Dikarya</taxon>
        <taxon>Ascomycota</taxon>
        <taxon>Pezizomycotina</taxon>
        <taxon>Dothideomycetes</taxon>
        <taxon>Dothideomycetes incertae sedis</taxon>
        <taxon>Phaeotrichales</taxon>
        <taxon>Phaeotrichaceae</taxon>
        <taxon>Trichodelitschia</taxon>
    </lineage>
</organism>
<dbReference type="PROSITE" id="PS00131">
    <property type="entry name" value="CARBOXYPEPT_SER_SER"/>
    <property type="match status" value="1"/>
</dbReference>
<dbReference type="PRINTS" id="PR00724">
    <property type="entry name" value="CRBOXYPTASEC"/>
</dbReference>
<accession>A0A6G1HSI8</accession>
<evidence type="ECO:0000256" key="4">
    <source>
        <dbReference type="ARBA" id="ARBA00022801"/>
    </source>
</evidence>
<evidence type="ECO:0000256" key="2">
    <source>
        <dbReference type="ARBA" id="ARBA00022645"/>
    </source>
</evidence>
<dbReference type="OrthoDB" id="443318at2759"/>
<dbReference type="Pfam" id="PF00450">
    <property type="entry name" value="Peptidase_S10"/>
    <property type="match status" value="1"/>
</dbReference>
<dbReference type="PANTHER" id="PTHR11802:SF453">
    <property type="entry name" value="S1, PUTATIVE-RELATED"/>
    <property type="match status" value="1"/>
</dbReference>
<sequence>MRRRPVLVAFLSLAGASASAAPASGSLPVIRQRSTAKVEVFEHAATSSRMEYVSNSGVCESTPGVNQRSGYFQVGDNMNMWFWFFEARHNPQNAPLVTWFNGGPGCSSMIGLFQEHGPCQFYNGSDTPANNPYSWNEHANMLYIDQPIGVGFSYGTNNVDSTKTASPYVWALIQAFYANFKEYKSREFGIWTESYGGHYGPEFARYIMAQNSAIEAGKVKGEKINLVALGVNNGWIHPSDNYQALIDYAATNNHKKLISAQQQQTYTKTMQSRCLPALQKCWQTDSNRDCQNAVMTCKSAVESPLSRGNFDVYDVRTPPKSGFPPEMYIKYLQKSDIQQRIGAKKKYDECPNAPLRNFADFTDSRSFLGALSNIVKANVTTLIWAGDADWICNWMGNLATANEVKFPGQAKFKAAQLRPYKVRGVTKGEYKSVDNFSFLRIYQAGHEAAYYQPEASLQLFVQTMKRQAVFST</sequence>
<dbReference type="InterPro" id="IPR029058">
    <property type="entry name" value="AB_hydrolase_fold"/>
</dbReference>
<keyword evidence="8" id="KW-1185">Reference proteome</keyword>
<evidence type="ECO:0000256" key="3">
    <source>
        <dbReference type="ARBA" id="ARBA00022670"/>
    </source>
</evidence>
<dbReference type="Gene3D" id="3.40.50.1820">
    <property type="entry name" value="alpha/beta hydrolase"/>
    <property type="match status" value="1"/>
</dbReference>
<dbReference type="SUPFAM" id="SSF53474">
    <property type="entry name" value="alpha/beta-Hydrolases"/>
    <property type="match status" value="1"/>
</dbReference>
<keyword evidence="2 6" id="KW-0121">Carboxypeptidase</keyword>
<evidence type="ECO:0000256" key="5">
    <source>
        <dbReference type="ARBA" id="ARBA00023180"/>
    </source>
</evidence>
<dbReference type="EC" id="3.4.16.-" evidence="6"/>
<feature type="chain" id="PRO_5026376842" description="Carboxypeptidase" evidence="6">
    <location>
        <begin position="21"/>
        <end position="472"/>
    </location>
</feature>
<keyword evidence="5" id="KW-0325">Glycoprotein</keyword>
<comment type="similarity">
    <text evidence="1 6">Belongs to the peptidase S10 family.</text>
</comment>
<dbReference type="InterPro" id="IPR018202">
    <property type="entry name" value="Ser_caboxypep_ser_AS"/>
</dbReference>
<keyword evidence="3 6" id="KW-0645">Protease</keyword>
<proteinExistence type="inferred from homology"/>
<dbReference type="PANTHER" id="PTHR11802">
    <property type="entry name" value="SERINE PROTEASE FAMILY S10 SERINE CARBOXYPEPTIDASE"/>
    <property type="match status" value="1"/>
</dbReference>
<feature type="signal peptide" evidence="6">
    <location>
        <begin position="1"/>
        <end position="20"/>
    </location>
</feature>
<reference evidence="7" key="1">
    <citation type="journal article" date="2020" name="Stud. Mycol.">
        <title>101 Dothideomycetes genomes: a test case for predicting lifestyles and emergence of pathogens.</title>
        <authorList>
            <person name="Haridas S."/>
            <person name="Albert R."/>
            <person name="Binder M."/>
            <person name="Bloem J."/>
            <person name="Labutti K."/>
            <person name="Salamov A."/>
            <person name="Andreopoulos B."/>
            <person name="Baker S."/>
            <person name="Barry K."/>
            <person name="Bills G."/>
            <person name="Bluhm B."/>
            <person name="Cannon C."/>
            <person name="Castanera R."/>
            <person name="Culley D."/>
            <person name="Daum C."/>
            <person name="Ezra D."/>
            <person name="Gonzalez J."/>
            <person name="Henrissat B."/>
            <person name="Kuo A."/>
            <person name="Liang C."/>
            <person name="Lipzen A."/>
            <person name="Lutzoni F."/>
            <person name="Magnuson J."/>
            <person name="Mondo S."/>
            <person name="Nolan M."/>
            <person name="Ohm R."/>
            <person name="Pangilinan J."/>
            <person name="Park H.-J."/>
            <person name="Ramirez L."/>
            <person name="Alfaro M."/>
            <person name="Sun H."/>
            <person name="Tritt A."/>
            <person name="Yoshinaga Y."/>
            <person name="Zwiers L.-H."/>
            <person name="Turgeon B."/>
            <person name="Goodwin S."/>
            <person name="Spatafora J."/>
            <person name="Crous P."/>
            <person name="Grigoriev I."/>
        </authorList>
    </citation>
    <scope>NUCLEOTIDE SEQUENCE</scope>
    <source>
        <strain evidence="7">CBS 262.69</strain>
    </source>
</reference>
<gene>
    <name evidence="7" type="ORF">EJ06DRAFT_538763</name>
</gene>